<dbReference type="Pfam" id="PF02221">
    <property type="entry name" value="E1_DerP2_DerF2"/>
    <property type="match status" value="1"/>
</dbReference>
<dbReference type="FunFam" id="2.60.40.770:FF:000001">
    <property type="entry name" value="NPC intracellular cholesterol transporter 2"/>
    <property type="match status" value="1"/>
</dbReference>
<evidence type="ECO:0000256" key="4">
    <source>
        <dbReference type="SAM" id="SignalP"/>
    </source>
</evidence>
<feature type="signal peptide" evidence="4">
    <location>
        <begin position="1"/>
        <end position="18"/>
    </location>
</feature>
<comment type="caution">
    <text evidence="6">The sequence shown here is derived from an EMBL/GenBank/DDBJ whole genome shotgun (WGS) entry which is preliminary data.</text>
</comment>
<evidence type="ECO:0000256" key="1">
    <source>
        <dbReference type="ARBA" id="ARBA00004613"/>
    </source>
</evidence>
<comment type="similarity">
    <text evidence="2">Belongs to the NPC2 family.</text>
</comment>
<evidence type="ECO:0000256" key="2">
    <source>
        <dbReference type="ARBA" id="ARBA00006370"/>
    </source>
</evidence>
<comment type="subcellular location">
    <subcellularLocation>
        <location evidence="1">Secreted</location>
    </subcellularLocation>
</comment>
<sequence>MQVAEIFVLFCCVFYVFAETPIQKCPEGKELNDYKLTVKVGNCKRTPCKLKKGRLIVAEFKFTADRPIKSLSNYVNAQIGGLPFPFIGVDGTTACDHLYESDGKTKASCPLAAGQEYVYKNPINILEIYPVVKVNVHWALRGDDGKDAMCFEVPASIVN</sequence>
<dbReference type="EMBL" id="JARPUR010000001">
    <property type="protein sequence ID" value="KAK4884509.1"/>
    <property type="molecule type" value="Genomic_DNA"/>
</dbReference>
<dbReference type="InterPro" id="IPR014756">
    <property type="entry name" value="Ig_E-set"/>
</dbReference>
<dbReference type="InterPro" id="IPR039670">
    <property type="entry name" value="NPC2-like"/>
</dbReference>
<dbReference type="Gene3D" id="2.60.40.770">
    <property type="match status" value="1"/>
</dbReference>
<dbReference type="SUPFAM" id="SSF81296">
    <property type="entry name" value="E set domains"/>
    <property type="match status" value="1"/>
</dbReference>
<keyword evidence="7" id="KW-1185">Reference proteome</keyword>
<feature type="chain" id="PRO_5042919391" description="MD-2-related lipid-recognition domain-containing protein" evidence="4">
    <location>
        <begin position="19"/>
        <end position="159"/>
    </location>
</feature>
<proteinExistence type="inferred from homology"/>
<dbReference type="GO" id="GO:0015918">
    <property type="term" value="P:sterol transport"/>
    <property type="evidence" value="ECO:0007669"/>
    <property type="project" value="InterPro"/>
</dbReference>
<evidence type="ECO:0000259" key="5">
    <source>
        <dbReference type="SMART" id="SM00737"/>
    </source>
</evidence>
<dbReference type="GO" id="GO:0032934">
    <property type="term" value="F:sterol binding"/>
    <property type="evidence" value="ECO:0007669"/>
    <property type="project" value="InterPro"/>
</dbReference>
<evidence type="ECO:0000313" key="6">
    <source>
        <dbReference type="EMBL" id="KAK4884509.1"/>
    </source>
</evidence>
<dbReference type="InterPro" id="IPR003172">
    <property type="entry name" value="ML_dom"/>
</dbReference>
<dbReference type="PANTHER" id="PTHR11306:SF68">
    <property type="entry name" value="NPC INTRACELLULAR CHOLESTEROL TRANSPORTER 2"/>
    <property type="match status" value="1"/>
</dbReference>
<keyword evidence="3" id="KW-0964">Secreted</keyword>
<accession>A0AAN7Q3C0</accession>
<dbReference type="SMART" id="SM00737">
    <property type="entry name" value="ML"/>
    <property type="match status" value="1"/>
</dbReference>
<keyword evidence="4" id="KW-0732">Signal</keyword>
<reference evidence="7" key="1">
    <citation type="submission" date="2023-01" db="EMBL/GenBank/DDBJ databases">
        <title>Key to firefly adult light organ development and bioluminescence: homeobox transcription factors regulate luciferase expression and transportation to peroxisome.</title>
        <authorList>
            <person name="Fu X."/>
        </authorList>
    </citation>
    <scope>NUCLEOTIDE SEQUENCE [LARGE SCALE GENOMIC DNA]</scope>
</reference>
<feature type="domain" description="MD-2-related lipid-recognition" evidence="5">
    <location>
        <begin position="22"/>
        <end position="155"/>
    </location>
</feature>
<gene>
    <name evidence="6" type="ORF">RN001_000780</name>
</gene>
<name>A0AAN7Q3C0_9COLE</name>
<dbReference type="PANTHER" id="PTHR11306">
    <property type="entry name" value="NIEMANN PICK TYPE C2 PROTEIN NPC2-RELATED"/>
    <property type="match status" value="1"/>
</dbReference>
<dbReference type="GO" id="GO:0005576">
    <property type="term" value="C:extracellular region"/>
    <property type="evidence" value="ECO:0007669"/>
    <property type="project" value="UniProtKB-SubCell"/>
</dbReference>
<organism evidence="6 7">
    <name type="scientific">Aquatica leii</name>
    <dbReference type="NCBI Taxonomy" id="1421715"/>
    <lineage>
        <taxon>Eukaryota</taxon>
        <taxon>Metazoa</taxon>
        <taxon>Ecdysozoa</taxon>
        <taxon>Arthropoda</taxon>
        <taxon>Hexapoda</taxon>
        <taxon>Insecta</taxon>
        <taxon>Pterygota</taxon>
        <taxon>Neoptera</taxon>
        <taxon>Endopterygota</taxon>
        <taxon>Coleoptera</taxon>
        <taxon>Polyphaga</taxon>
        <taxon>Elateriformia</taxon>
        <taxon>Elateroidea</taxon>
        <taxon>Lampyridae</taxon>
        <taxon>Luciolinae</taxon>
        <taxon>Aquatica</taxon>
    </lineage>
</organism>
<dbReference type="AlphaFoldDB" id="A0AAN7Q3C0"/>
<evidence type="ECO:0000256" key="3">
    <source>
        <dbReference type="ARBA" id="ARBA00022525"/>
    </source>
</evidence>
<evidence type="ECO:0000313" key="7">
    <source>
        <dbReference type="Proteomes" id="UP001353858"/>
    </source>
</evidence>
<protein>
    <recommendedName>
        <fullName evidence="5">MD-2-related lipid-recognition domain-containing protein</fullName>
    </recommendedName>
</protein>
<dbReference type="Proteomes" id="UP001353858">
    <property type="component" value="Unassembled WGS sequence"/>
</dbReference>